<organism evidence="2 3">
    <name type="scientific">Malacoplasma iowae DK-CPA</name>
    <dbReference type="NCBI Taxonomy" id="1394179"/>
    <lineage>
        <taxon>Bacteria</taxon>
        <taxon>Bacillati</taxon>
        <taxon>Mycoplasmatota</taxon>
        <taxon>Mycoplasmoidales</taxon>
        <taxon>Mycoplasmoidaceae</taxon>
        <taxon>Malacoplasma</taxon>
    </lineage>
</organism>
<feature type="transmembrane region" description="Helical" evidence="1">
    <location>
        <begin position="176"/>
        <end position="196"/>
    </location>
</feature>
<keyword evidence="1" id="KW-0812">Transmembrane</keyword>
<evidence type="ECO:0000313" key="3">
    <source>
        <dbReference type="Proteomes" id="UP000028523"/>
    </source>
</evidence>
<dbReference type="AlphaFoldDB" id="A0A084U4G5"/>
<accession>A0A084U4G5</accession>
<sequence>MEGNSTIYNNEVNNDKLDTESEIKTNTKKKKKKFDIEELKKGYPLYISYPKSYYVCLDEIDEISKTNEIKKLLSYNNSFLKIKKNKHKFIFNLMLFILSTLIGPMVWIAVLFLVIYITLILNHNNKRSAFLDYGIAVIFLWIYRLFSLCIWQLSWLKKFNPSKYKESYPYISKSPFTIASSSFMSILLWYSCNLFYKNFKINITNDNKFKPIDKSEDFKNYICSTWTFYQQSLDSIPFINCDKNDFKAKCTYVENIGDKDQLYVRKGFEKKLNFLDNLYFLFLLKQWTLLIPHVCIYGTVAWYIYPLLIR</sequence>
<protein>
    <submittedName>
        <fullName evidence="2">Uncharacterized protein</fullName>
    </submittedName>
</protein>
<keyword evidence="1" id="KW-1133">Transmembrane helix</keyword>
<dbReference type="Proteomes" id="UP000028523">
    <property type="component" value="Unassembled WGS sequence"/>
</dbReference>
<keyword evidence="1" id="KW-0472">Membrane</keyword>
<feature type="transmembrane region" description="Helical" evidence="1">
    <location>
        <begin position="133"/>
        <end position="156"/>
    </location>
</feature>
<comment type="caution">
    <text evidence="2">The sequence shown here is derived from an EMBL/GenBank/DDBJ whole genome shotgun (WGS) entry which is preliminary data.</text>
</comment>
<dbReference type="GeneID" id="96866625"/>
<feature type="transmembrane region" description="Helical" evidence="1">
    <location>
        <begin position="89"/>
        <end position="121"/>
    </location>
</feature>
<evidence type="ECO:0000313" key="2">
    <source>
        <dbReference type="EMBL" id="KFB07851.1"/>
    </source>
</evidence>
<dbReference type="EMBL" id="AWQU01000057">
    <property type="protein sequence ID" value="KFB07851.1"/>
    <property type="molecule type" value="Genomic_DNA"/>
</dbReference>
<gene>
    <name evidence="2" type="ORF">P271_713</name>
</gene>
<name>A0A084U4G5_MALIO</name>
<reference evidence="2 3" key="1">
    <citation type="journal article" date="2014" name="PLoS ONE">
        <title>Reduction of Hydrogen Peroxide Accumulation and Toxicity by a Catalase from Mycoplasma iowae.</title>
        <authorList>
            <person name="Pritchard R.E."/>
            <person name="Prassinos A.J."/>
            <person name="Osborne J.D."/>
            <person name="Raviv Z."/>
            <person name="Balish M.F."/>
        </authorList>
    </citation>
    <scope>NUCLEOTIDE SEQUENCE [LARGE SCALE GENOMIC DNA]</scope>
    <source>
        <strain evidence="2 3">DK-CPA</strain>
    </source>
</reference>
<dbReference type="RefSeq" id="WP_036451464.1">
    <property type="nucleotide sequence ID" value="NZ_AWQU01000057.1"/>
</dbReference>
<proteinExistence type="predicted"/>
<evidence type="ECO:0000256" key="1">
    <source>
        <dbReference type="SAM" id="Phobius"/>
    </source>
</evidence>
<keyword evidence="3" id="KW-1185">Reference proteome</keyword>
<feature type="transmembrane region" description="Helical" evidence="1">
    <location>
        <begin position="278"/>
        <end position="305"/>
    </location>
</feature>